<dbReference type="Pfam" id="PF03133">
    <property type="entry name" value="TTL"/>
    <property type="match status" value="1"/>
</dbReference>
<dbReference type="SUPFAM" id="SSF56059">
    <property type="entry name" value="Glutathione synthetase ATP-binding domain-like"/>
    <property type="match status" value="1"/>
</dbReference>
<name>A0A0P4WA57_SCYOL</name>
<dbReference type="PROSITE" id="PS51221">
    <property type="entry name" value="TTL"/>
    <property type="match status" value="1"/>
</dbReference>
<dbReference type="InterPro" id="IPR004344">
    <property type="entry name" value="TTL/TTLL_fam"/>
</dbReference>
<accession>A0A0P4WA57</accession>
<proteinExistence type="predicted"/>
<evidence type="ECO:0000313" key="1">
    <source>
        <dbReference type="EMBL" id="JAI65461.1"/>
    </source>
</evidence>
<dbReference type="PANTHER" id="PTHR47113">
    <property type="entry name" value="LD09343P"/>
    <property type="match status" value="1"/>
</dbReference>
<reference evidence="1" key="1">
    <citation type="submission" date="2015-09" db="EMBL/GenBank/DDBJ databases">
        <title>Scylla olivacea transcriptome.</title>
        <authorList>
            <person name="Ikhwanuddin M."/>
        </authorList>
    </citation>
    <scope>NUCLEOTIDE SEQUENCE</scope>
</reference>
<dbReference type="AlphaFoldDB" id="A0A0P4WA57"/>
<organism evidence="1">
    <name type="scientific">Scylla olivacea</name>
    <name type="common">Orange mud crab</name>
    <name type="synonym">Cancer olivacea</name>
    <dbReference type="NCBI Taxonomy" id="85551"/>
    <lineage>
        <taxon>Eukaryota</taxon>
        <taxon>Metazoa</taxon>
        <taxon>Ecdysozoa</taxon>
        <taxon>Arthropoda</taxon>
        <taxon>Crustacea</taxon>
        <taxon>Multicrustacea</taxon>
        <taxon>Malacostraca</taxon>
        <taxon>Eumalacostraca</taxon>
        <taxon>Eucarida</taxon>
        <taxon>Decapoda</taxon>
        <taxon>Pleocyemata</taxon>
        <taxon>Brachyura</taxon>
        <taxon>Eubrachyura</taxon>
        <taxon>Portunoidea</taxon>
        <taxon>Portunidae</taxon>
        <taxon>Portuninae</taxon>
        <taxon>Scylla</taxon>
    </lineage>
</organism>
<dbReference type="EMBL" id="GDRN01059911">
    <property type="protein sequence ID" value="JAI65461.1"/>
    <property type="molecule type" value="Transcribed_RNA"/>
</dbReference>
<dbReference type="InterPro" id="IPR053317">
    <property type="entry name" value="Tubulin_polyglutamylase"/>
</dbReference>
<sequence>MMQAGSRSPVYISKRQMQFITAVILVLVFGALLTALNVYELHRLTKERRATAHTHAEGVAVAEALGENHYARPVAWVRGNNKGSGYLTHVTNVLHRLGYDLAEDREDWDFLWSHNYPFRELKQTMMKLKPHQRVNHFPGSGFITNKVNLAVSGLPHIPRAFRMPAEKAELLAHAKKNPEMMFVQKSNNHRGIKIEKLDALDLGAEGSFVQEFVHKPLLVDGYKFDIGVYTIVTSIEPLRVYIFEGDVLFRFCPDKYHPFDPEVQDKYVVGDDYLPTWKVPSLGPYYNDFGFGMKGSFDAWLRAQDKNPNLVWDSVRSAIRSVFYDKEPALVQATSYYPSSKNFFEMMRFDFVIDDDLKVHLMEANMSPNLSSAHFKQNRLLYEQVVYNLLSLVGIGRAVHSPSLATRSIDEDEMQAAVKDVVVFADHCSVNCKGGSSACSKIECQLCLPCLSEDQKANFLQAYLEHQRRGGCRRVVPQPVPLDKAHSAADMETLTPENTLMTEWFRGMCLNDPSFCS</sequence>
<dbReference type="PANTHER" id="PTHR47113:SF1">
    <property type="entry name" value="LD09343P"/>
    <property type="match status" value="1"/>
</dbReference>
<protein>
    <submittedName>
        <fullName evidence="1">Uncharacterized protein</fullName>
    </submittedName>
</protein>
<dbReference type="Gene3D" id="3.30.470.20">
    <property type="entry name" value="ATP-grasp fold, B domain"/>
    <property type="match status" value="1"/>
</dbReference>